<gene>
    <name evidence="1" type="ORF">D2V04_08245</name>
</gene>
<protein>
    <submittedName>
        <fullName evidence="1">Uncharacterized protein</fullName>
    </submittedName>
</protein>
<evidence type="ECO:0000313" key="1">
    <source>
        <dbReference type="EMBL" id="RIV78767.1"/>
    </source>
</evidence>
<name>A0A418NIR0_9SPHN</name>
<comment type="caution">
    <text evidence="1">The sequence shown here is derived from an EMBL/GenBank/DDBJ whole genome shotgun (WGS) entry which is preliminary data.</text>
</comment>
<accession>A0A418NIR0</accession>
<keyword evidence="2" id="KW-1185">Reference proteome</keyword>
<evidence type="ECO:0000313" key="2">
    <source>
        <dbReference type="Proteomes" id="UP000285092"/>
    </source>
</evidence>
<proteinExistence type="predicted"/>
<reference evidence="1 2" key="1">
    <citation type="submission" date="2018-08" db="EMBL/GenBank/DDBJ databases">
        <title>Altererythrobacter sp.Ery1 and Ery12, the genome sequencing of novel strains in genus Alterythrobacter.</title>
        <authorList>
            <person name="Cheng H."/>
            <person name="Wu Y.-H."/>
            <person name="Fang C."/>
            <person name="Xu X.-W."/>
        </authorList>
    </citation>
    <scope>NUCLEOTIDE SEQUENCE [LARGE SCALE GENOMIC DNA]</scope>
    <source>
        <strain evidence="1 2">Ery1</strain>
    </source>
</reference>
<organism evidence="1 2">
    <name type="scientific">Pelagerythrobacter aerophilus</name>
    <dbReference type="NCBI Taxonomy" id="2306995"/>
    <lineage>
        <taxon>Bacteria</taxon>
        <taxon>Pseudomonadati</taxon>
        <taxon>Pseudomonadota</taxon>
        <taxon>Alphaproteobacteria</taxon>
        <taxon>Sphingomonadales</taxon>
        <taxon>Erythrobacteraceae</taxon>
        <taxon>Pelagerythrobacter</taxon>
    </lineage>
</organism>
<dbReference type="EMBL" id="QXFK01000015">
    <property type="protein sequence ID" value="RIV78767.1"/>
    <property type="molecule type" value="Genomic_DNA"/>
</dbReference>
<dbReference type="Proteomes" id="UP000285092">
    <property type="component" value="Unassembled WGS sequence"/>
</dbReference>
<dbReference type="AlphaFoldDB" id="A0A418NIR0"/>
<sequence>MLDELGEREGIITGVVKISEISEDRRRTLLTIEVGEAEDLVVLVKGGADSFVGKIVIVDGPQRLIFCADERRFAFSIPNALSVPRAFIDAGIDLPELLGSSKAKKLRSTIKPALPGELSGKQRQLLAKYKAPGGGGKWKLANLLQLIAILKGREKDEAAHLAAVMILEKAEKHGDCSHAAELAKLLSPARRENLRAWFARFSPISVDISRKQHKARFFNPAKGERKPFDLAAARRTPFFRLASH</sequence>